<dbReference type="AlphaFoldDB" id="A0A430B231"/>
<keyword evidence="9" id="KW-1185">Reference proteome</keyword>
<dbReference type="PROSITE" id="PS51257">
    <property type="entry name" value="PROKAR_LIPOPROTEIN"/>
    <property type="match status" value="1"/>
</dbReference>
<evidence type="ECO:0000256" key="4">
    <source>
        <dbReference type="ARBA" id="ARBA00022729"/>
    </source>
</evidence>
<keyword evidence="5" id="KW-0571">Peptide transport</keyword>
<name>A0A430B231_9ENTE</name>
<comment type="similarity">
    <text evidence="2">Belongs to the bacterial solute-binding protein 5 family.</text>
</comment>
<dbReference type="SUPFAM" id="SSF53850">
    <property type="entry name" value="Periplasmic binding protein-like II"/>
    <property type="match status" value="1"/>
</dbReference>
<dbReference type="GO" id="GO:0015833">
    <property type="term" value="P:peptide transport"/>
    <property type="evidence" value="ECO:0007669"/>
    <property type="project" value="UniProtKB-KW"/>
</dbReference>
<evidence type="ECO:0000313" key="9">
    <source>
        <dbReference type="Proteomes" id="UP000287605"/>
    </source>
</evidence>
<dbReference type="Gene3D" id="3.40.190.10">
    <property type="entry name" value="Periplasmic binding protein-like II"/>
    <property type="match status" value="1"/>
</dbReference>
<dbReference type="FunFam" id="3.90.76.10:FF:000001">
    <property type="entry name" value="Oligopeptide ABC transporter substrate-binding protein"/>
    <property type="match status" value="1"/>
</dbReference>
<dbReference type="InterPro" id="IPR000914">
    <property type="entry name" value="SBP_5_dom"/>
</dbReference>
<proteinExistence type="inferred from homology"/>
<comment type="subcellular location">
    <subcellularLocation>
        <location evidence="1">Cell membrane</location>
        <topology evidence="1">Lipid-anchor</topology>
    </subcellularLocation>
</comment>
<feature type="domain" description="Solute-binding protein family 5" evidence="7">
    <location>
        <begin position="88"/>
        <end position="471"/>
    </location>
</feature>
<dbReference type="InterPro" id="IPR030678">
    <property type="entry name" value="Peptide/Ni-bd"/>
</dbReference>
<dbReference type="Proteomes" id="UP000287605">
    <property type="component" value="Unassembled WGS sequence"/>
</dbReference>
<dbReference type="Pfam" id="PF00496">
    <property type="entry name" value="SBP_bac_5"/>
    <property type="match status" value="1"/>
</dbReference>
<evidence type="ECO:0000256" key="2">
    <source>
        <dbReference type="ARBA" id="ARBA00005695"/>
    </source>
</evidence>
<evidence type="ECO:0000256" key="5">
    <source>
        <dbReference type="ARBA" id="ARBA00022856"/>
    </source>
</evidence>
<keyword evidence="3" id="KW-0813">Transport</keyword>
<dbReference type="PIRSF" id="PIRSF002741">
    <property type="entry name" value="MppA"/>
    <property type="match status" value="1"/>
</dbReference>
<keyword evidence="5" id="KW-0653">Protein transport</keyword>
<reference evidence="8 9" key="1">
    <citation type="submission" date="2017-05" db="EMBL/GenBank/DDBJ databases">
        <title>Vagococcus spp. assemblies.</title>
        <authorList>
            <person name="Gulvik C.A."/>
        </authorList>
    </citation>
    <scope>NUCLEOTIDE SEQUENCE [LARGE SCALE GENOMIC DNA]</scope>
    <source>
        <strain evidence="8 9">CCUG 51432</strain>
    </source>
</reference>
<dbReference type="Gene3D" id="3.10.105.10">
    <property type="entry name" value="Dipeptide-binding Protein, Domain 3"/>
    <property type="match status" value="1"/>
</dbReference>
<gene>
    <name evidence="8" type="ORF">CBF29_02985</name>
</gene>
<protein>
    <submittedName>
        <fullName evidence="8">Peptide ABC transporter substrate-binding protein</fullName>
    </submittedName>
</protein>
<sequence length="554" mass="62097">MKKKFLTGIILASTTWLLAACGGSGTQPTDTTKEQGKTQGTDTAEQVIEIGVPTEIVTIDTIQATDKNTFTVLHQIYEGLYRLDHNSQPVPAIAKDVAISDDGKEYVFTLREDAKWSNGEQITADDFVYAWKKLVDPDTGAPNAYLLDNVANSLAIRTEKQPVDDLGVSAPEPDQFKVVLEQPQASFLTLLSIVWLAPQNQSYVEEQDKDFGIDSEHALFNGPFILTEWEQGGDTWTLKKNPEYYRADEVKLSEVKGQTMKEENTGINLYQTGDIDLTKISGQYVAELQDDPGFVSHSDIANNFIDFNQKEGTPLANVHLRKAISLAIDKEGLAQNVLNDGAKPLNGLIPHDLFTHPETKEEFRSYSGEYALHDVKKAQKEWTEAQKELGKEITLSLLVSDDDSGRKVSEYVQNQLQENLEGLSIEIHQQPKTNVNQSRREKDYELSISGWLAGDNNLDIYFNLYVTDSAYNYAGYSNQSYDELTKAAKTVNANDVTKMFEDYKKAEKILLEEDAAQVPLYQSASNYLINPKIKEIGYPSYGCYFYLGDAYLEE</sequence>
<dbReference type="InterPro" id="IPR023765">
    <property type="entry name" value="SBP_5_CS"/>
</dbReference>
<comment type="caution">
    <text evidence="8">The sequence shown here is derived from an EMBL/GenBank/DDBJ whole genome shotgun (WGS) entry which is preliminary data.</text>
</comment>
<evidence type="ECO:0000313" key="8">
    <source>
        <dbReference type="EMBL" id="RSU14282.1"/>
    </source>
</evidence>
<evidence type="ECO:0000256" key="1">
    <source>
        <dbReference type="ARBA" id="ARBA00004193"/>
    </source>
</evidence>
<evidence type="ECO:0000256" key="6">
    <source>
        <dbReference type="SAM" id="SignalP"/>
    </source>
</evidence>
<dbReference type="GO" id="GO:0030288">
    <property type="term" value="C:outer membrane-bounded periplasmic space"/>
    <property type="evidence" value="ECO:0007669"/>
    <property type="project" value="UniProtKB-ARBA"/>
</dbReference>
<evidence type="ECO:0000259" key="7">
    <source>
        <dbReference type="Pfam" id="PF00496"/>
    </source>
</evidence>
<dbReference type="InterPro" id="IPR039424">
    <property type="entry name" value="SBP_5"/>
</dbReference>
<dbReference type="OrthoDB" id="2255988at2"/>
<dbReference type="PANTHER" id="PTHR30290">
    <property type="entry name" value="PERIPLASMIC BINDING COMPONENT OF ABC TRANSPORTER"/>
    <property type="match status" value="1"/>
</dbReference>
<feature type="signal peptide" evidence="6">
    <location>
        <begin position="1"/>
        <end position="19"/>
    </location>
</feature>
<feature type="chain" id="PRO_5019275254" evidence="6">
    <location>
        <begin position="20"/>
        <end position="554"/>
    </location>
</feature>
<dbReference type="GO" id="GO:0043190">
    <property type="term" value="C:ATP-binding cassette (ABC) transporter complex"/>
    <property type="evidence" value="ECO:0007669"/>
    <property type="project" value="InterPro"/>
</dbReference>
<dbReference type="PROSITE" id="PS01040">
    <property type="entry name" value="SBP_BACTERIAL_5"/>
    <property type="match status" value="1"/>
</dbReference>
<dbReference type="GO" id="GO:1904680">
    <property type="term" value="F:peptide transmembrane transporter activity"/>
    <property type="evidence" value="ECO:0007669"/>
    <property type="project" value="TreeGrafter"/>
</dbReference>
<dbReference type="FunFam" id="3.10.105.10:FF:000001">
    <property type="entry name" value="Oligopeptide ABC transporter, oligopeptide-binding protein"/>
    <property type="match status" value="1"/>
</dbReference>
<dbReference type="PANTHER" id="PTHR30290:SF10">
    <property type="entry name" value="PERIPLASMIC OLIGOPEPTIDE-BINDING PROTEIN-RELATED"/>
    <property type="match status" value="1"/>
</dbReference>
<dbReference type="CDD" id="cd08504">
    <property type="entry name" value="PBP2_OppA"/>
    <property type="match status" value="1"/>
</dbReference>
<dbReference type="RefSeq" id="WP_126807160.1">
    <property type="nucleotide sequence ID" value="NZ_NGKA01000003.1"/>
</dbReference>
<organism evidence="8 9">
    <name type="scientific">Vagococcus elongatus</name>
    <dbReference type="NCBI Taxonomy" id="180344"/>
    <lineage>
        <taxon>Bacteria</taxon>
        <taxon>Bacillati</taxon>
        <taxon>Bacillota</taxon>
        <taxon>Bacilli</taxon>
        <taxon>Lactobacillales</taxon>
        <taxon>Enterococcaceae</taxon>
        <taxon>Vagococcus</taxon>
    </lineage>
</organism>
<evidence type="ECO:0000256" key="3">
    <source>
        <dbReference type="ARBA" id="ARBA00022448"/>
    </source>
</evidence>
<dbReference type="Gene3D" id="3.90.76.10">
    <property type="entry name" value="Dipeptide-binding Protein, Domain 1"/>
    <property type="match status" value="1"/>
</dbReference>
<accession>A0A430B231</accession>
<dbReference type="EMBL" id="NGKA01000003">
    <property type="protein sequence ID" value="RSU14282.1"/>
    <property type="molecule type" value="Genomic_DNA"/>
</dbReference>
<keyword evidence="4 6" id="KW-0732">Signal</keyword>